<keyword evidence="2" id="KW-0812">Transmembrane</keyword>
<keyword evidence="2" id="KW-0472">Membrane</keyword>
<reference evidence="3" key="1">
    <citation type="submission" date="2006-06" db="EMBL/GenBank/DDBJ databases">
        <title>Complete sequence of Trichodesmium erythraeum IMS101.</title>
        <authorList>
            <consortium name="US DOE Joint Genome Institute"/>
            <person name="Copeland A."/>
            <person name="Lucas S."/>
            <person name="Lapidus A."/>
            <person name="Barry K."/>
            <person name="Detter J.C."/>
            <person name="Glavina del Rio T."/>
            <person name="Hammon N."/>
            <person name="Israni S."/>
            <person name="Dalin E."/>
            <person name="Tice H."/>
            <person name="Pitluck S."/>
            <person name="Kiss H."/>
            <person name="Munk A.C."/>
            <person name="Brettin T."/>
            <person name="Bruce D."/>
            <person name="Han C."/>
            <person name="Tapia R."/>
            <person name="Gilna P."/>
            <person name="Schmutz J."/>
            <person name="Larimer F."/>
            <person name="Land M."/>
            <person name="Hauser L."/>
            <person name="Kyrpides N."/>
            <person name="Kim E."/>
            <person name="Richardson P."/>
        </authorList>
    </citation>
    <scope>NUCLEOTIDE SEQUENCE [LARGE SCALE GENOMIC DNA]</scope>
    <source>
        <strain evidence="3">IMS101</strain>
    </source>
</reference>
<gene>
    <name evidence="3" type="ordered locus">Tery_4647</name>
</gene>
<feature type="transmembrane region" description="Helical" evidence="2">
    <location>
        <begin position="21"/>
        <end position="41"/>
    </location>
</feature>
<keyword evidence="2" id="KW-1133">Transmembrane helix</keyword>
<dbReference type="OrthoDB" id="447645at2"/>
<evidence type="ECO:0000313" key="3">
    <source>
        <dbReference type="EMBL" id="ABG53617.1"/>
    </source>
</evidence>
<feature type="transmembrane region" description="Helical" evidence="2">
    <location>
        <begin position="47"/>
        <end position="63"/>
    </location>
</feature>
<evidence type="ECO:0000256" key="1">
    <source>
        <dbReference type="SAM" id="MobiDB-lite"/>
    </source>
</evidence>
<dbReference type="EMBL" id="CP000393">
    <property type="protein sequence ID" value="ABG53617.1"/>
    <property type="molecule type" value="Genomic_DNA"/>
</dbReference>
<dbReference type="KEGG" id="ter:Tery_4647"/>
<organism evidence="3">
    <name type="scientific">Trichodesmium erythraeum (strain IMS101)</name>
    <dbReference type="NCBI Taxonomy" id="203124"/>
    <lineage>
        <taxon>Bacteria</taxon>
        <taxon>Bacillati</taxon>
        <taxon>Cyanobacteriota</taxon>
        <taxon>Cyanophyceae</taxon>
        <taxon>Oscillatoriophycideae</taxon>
        <taxon>Oscillatoriales</taxon>
        <taxon>Microcoleaceae</taxon>
        <taxon>Trichodesmium</taxon>
    </lineage>
</organism>
<dbReference type="HOGENOM" id="CLU_082402_0_0_3"/>
<dbReference type="eggNOG" id="COG1196">
    <property type="taxonomic scope" value="Bacteria"/>
</dbReference>
<dbReference type="AlphaFoldDB" id="Q10VV7"/>
<feature type="region of interest" description="Disordered" evidence="1">
    <location>
        <begin position="228"/>
        <end position="259"/>
    </location>
</feature>
<proteinExistence type="predicted"/>
<protein>
    <submittedName>
        <fullName evidence="3">Uncharacterized protein</fullName>
    </submittedName>
</protein>
<accession>Q10VV7</accession>
<dbReference type="RefSeq" id="WP_011613934.1">
    <property type="nucleotide sequence ID" value="NC_008312.1"/>
</dbReference>
<evidence type="ECO:0000256" key="2">
    <source>
        <dbReference type="SAM" id="Phobius"/>
    </source>
</evidence>
<dbReference type="STRING" id="203124.Tery_4647"/>
<sequence>MKLNQDSLLRRALKPTFYKKYWLNLAEYASVAFSVFGAFGVAASGQAFYAVAPITLALSLNMANRYRLEQQMQLSQISEIEKIQSSVERLENNAVKVIVKLRQQLSIEIESVREQFSTELTQAVNSEIQQQLTALEYSVSSVQKSLASVDQKSLSKSDWEIVNGRILVIEEAMANLQRDTEILVKEASVDISQLHTKIDDLETQNTQVIKPHLKRLIILIRQLQQKNYSSPSSHHHSIISKQPIREHTGESVKQSEGIF</sequence>
<name>Q10VV7_TRIEI</name>